<evidence type="ECO:0000259" key="3">
    <source>
        <dbReference type="Pfam" id="PF01471"/>
    </source>
</evidence>
<dbReference type="InterPro" id="IPR036366">
    <property type="entry name" value="PGBDSf"/>
</dbReference>
<name>A0A848P3R0_9RALS</name>
<dbReference type="Pfam" id="PF01471">
    <property type="entry name" value="PG_binding_1"/>
    <property type="match status" value="1"/>
</dbReference>
<keyword evidence="2" id="KW-0732">Signal</keyword>
<evidence type="ECO:0000313" key="4">
    <source>
        <dbReference type="EMBL" id="NMV39843.1"/>
    </source>
</evidence>
<dbReference type="Proteomes" id="UP000575469">
    <property type="component" value="Unassembled WGS sequence"/>
</dbReference>
<dbReference type="SUPFAM" id="SSF47090">
    <property type="entry name" value="PGBD-like"/>
    <property type="match status" value="1"/>
</dbReference>
<feature type="chain" id="PRO_5032746607" evidence="2">
    <location>
        <begin position="23"/>
        <end position="168"/>
    </location>
</feature>
<evidence type="ECO:0000256" key="2">
    <source>
        <dbReference type="SAM" id="SignalP"/>
    </source>
</evidence>
<evidence type="ECO:0000313" key="5">
    <source>
        <dbReference type="Proteomes" id="UP000575469"/>
    </source>
</evidence>
<dbReference type="AlphaFoldDB" id="A0A848P3R0"/>
<dbReference type="InterPro" id="IPR036365">
    <property type="entry name" value="PGBD-like_sf"/>
</dbReference>
<protein>
    <submittedName>
        <fullName evidence="4">Peptidoglycan-binding protein</fullName>
    </submittedName>
</protein>
<feature type="signal peptide" evidence="2">
    <location>
        <begin position="1"/>
        <end position="22"/>
    </location>
</feature>
<feature type="compositionally biased region" description="Polar residues" evidence="1">
    <location>
        <begin position="96"/>
        <end position="112"/>
    </location>
</feature>
<sequence length="168" mass="17584">MIKFVAKSMLLAIAASTISACAPIISGVMNASLDEDALKAKTGAYLGVPAGSVMISSMEKGAVSTTYKARYGDKRYGCSTSYGQVECKQLPPGAASDQSSTSVDPQADQKSGMSYVQAQTRLNQLGFSVGAPDGVFGKKSVQQLRLFQKSRGLAETGRLDASTIDALR</sequence>
<feature type="domain" description="Peptidoglycan binding-like" evidence="3">
    <location>
        <begin position="116"/>
        <end position="167"/>
    </location>
</feature>
<evidence type="ECO:0000256" key="1">
    <source>
        <dbReference type="SAM" id="MobiDB-lite"/>
    </source>
</evidence>
<comment type="caution">
    <text evidence="4">The sequence shown here is derived from an EMBL/GenBank/DDBJ whole genome shotgun (WGS) entry which is preliminary data.</text>
</comment>
<accession>A0A848P3R0</accession>
<dbReference type="EMBL" id="JABBZM010000017">
    <property type="protein sequence ID" value="NMV39843.1"/>
    <property type="molecule type" value="Genomic_DNA"/>
</dbReference>
<dbReference type="InterPro" id="IPR002477">
    <property type="entry name" value="Peptidoglycan-bd-like"/>
</dbReference>
<dbReference type="PROSITE" id="PS51257">
    <property type="entry name" value="PROKAR_LIPOPROTEIN"/>
    <property type="match status" value="1"/>
</dbReference>
<reference evidence="4 5" key="1">
    <citation type="submission" date="2020-04" db="EMBL/GenBank/DDBJ databases">
        <title>Ralstonia insidiosa genome sequencing and assembly.</title>
        <authorList>
            <person name="Martins R.C.R."/>
            <person name="Perdigao-Neto L.V."/>
            <person name="Levin A.S.S."/>
            <person name="Costa S.F."/>
        </authorList>
    </citation>
    <scope>NUCLEOTIDE SEQUENCE [LARGE SCALE GENOMIC DNA]</scope>
    <source>
        <strain evidence="4 5">5047</strain>
    </source>
</reference>
<dbReference type="Gene3D" id="1.10.101.10">
    <property type="entry name" value="PGBD-like superfamily/PGBD"/>
    <property type="match status" value="1"/>
</dbReference>
<feature type="region of interest" description="Disordered" evidence="1">
    <location>
        <begin position="89"/>
        <end position="112"/>
    </location>
</feature>
<dbReference type="RefSeq" id="WP_169340795.1">
    <property type="nucleotide sequence ID" value="NZ_JABBZM010000017.1"/>
</dbReference>
<organism evidence="4 5">
    <name type="scientific">Ralstonia insidiosa</name>
    <dbReference type="NCBI Taxonomy" id="190721"/>
    <lineage>
        <taxon>Bacteria</taxon>
        <taxon>Pseudomonadati</taxon>
        <taxon>Pseudomonadota</taxon>
        <taxon>Betaproteobacteria</taxon>
        <taxon>Burkholderiales</taxon>
        <taxon>Burkholderiaceae</taxon>
        <taxon>Ralstonia</taxon>
    </lineage>
</organism>
<proteinExistence type="predicted"/>
<gene>
    <name evidence="4" type="ORF">HGR00_18190</name>
</gene>